<protein>
    <submittedName>
        <fullName evidence="1">High mobility group B protein 9-like</fullName>
    </submittedName>
</protein>
<comment type="caution">
    <text evidence="1">The sequence shown here is derived from an EMBL/GenBank/DDBJ whole genome shotgun (WGS) entry which is preliminary data.</text>
</comment>
<keyword evidence="2" id="KW-1185">Reference proteome</keyword>
<reference evidence="2" key="1">
    <citation type="submission" date="2024-07" db="EMBL/GenBank/DDBJ databases">
        <title>Two chromosome-level genome assemblies of Korean endemic species Abeliophyllum distichum and Forsythia ovata (Oleaceae).</title>
        <authorList>
            <person name="Jang H."/>
        </authorList>
    </citation>
    <scope>NUCLEOTIDE SEQUENCE [LARGE SCALE GENOMIC DNA]</scope>
</reference>
<proteinExistence type="predicted"/>
<dbReference type="AlphaFoldDB" id="A0ABD1TBT2"/>
<dbReference type="EMBL" id="JBFOLJ010000009">
    <property type="protein sequence ID" value="KAL2510180.1"/>
    <property type="molecule type" value="Genomic_DNA"/>
</dbReference>
<evidence type="ECO:0000313" key="2">
    <source>
        <dbReference type="Proteomes" id="UP001604277"/>
    </source>
</evidence>
<dbReference type="Proteomes" id="UP001604277">
    <property type="component" value="Unassembled WGS sequence"/>
</dbReference>
<name>A0ABD1TBT2_9LAMI</name>
<evidence type="ECO:0000313" key="1">
    <source>
        <dbReference type="EMBL" id="KAL2510180.1"/>
    </source>
</evidence>
<sequence>MLAFHTFQATGTIEEKFDCWYLISVKLGEEILSGVLYHPGNPGSSAAMQYGNDVIPYTPQLHDQHGKWRRLKTDEDFRTPFFVQFLIHLFVSTRCWKRQRLSL</sequence>
<gene>
    <name evidence="1" type="ORF">Fot_33827</name>
</gene>
<accession>A0ABD1TBT2</accession>
<organism evidence="1 2">
    <name type="scientific">Forsythia ovata</name>
    <dbReference type="NCBI Taxonomy" id="205694"/>
    <lineage>
        <taxon>Eukaryota</taxon>
        <taxon>Viridiplantae</taxon>
        <taxon>Streptophyta</taxon>
        <taxon>Embryophyta</taxon>
        <taxon>Tracheophyta</taxon>
        <taxon>Spermatophyta</taxon>
        <taxon>Magnoliopsida</taxon>
        <taxon>eudicotyledons</taxon>
        <taxon>Gunneridae</taxon>
        <taxon>Pentapetalae</taxon>
        <taxon>asterids</taxon>
        <taxon>lamiids</taxon>
        <taxon>Lamiales</taxon>
        <taxon>Oleaceae</taxon>
        <taxon>Forsythieae</taxon>
        <taxon>Forsythia</taxon>
    </lineage>
</organism>